<gene>
    <name evidence="1" type="ORF">CEUTPL_LOCUS133</name>
</gene>
<dbReference type="Proteomes" id="UP001152799">
    <property type="component" value="Chromosome 1"/>
</dbReference>
<protein>
    <submittedName>
        <fullName evidence="1">Uncharacterized protein</fullName>
    </submittedName>
</protein>
<dbReference type="OrthoDB" id="6732782at2759"/>
<sequence length="181" mass="20271">MANVPCTLVVMTGDKINFPNSDVLVVMREMFQYGVKEIVERDGKVYVHLTYSPKAITLKRKFGNLPLRYMRTKINNEADFKILEKVVKRYRFNLLDEEPNEVAAIVQQSSGVDSSSKRKLNIEEIYLSSSDEDDAAAAASVKENNNNTKRAKTEEVLFLLSEAAATMDQPGTSSSSSNSHQ</sequence>
<organism evidence="1 2">
    <name type="scientific">Ceutorhynchus assimilis</name>
    <name type="common">cabbage seed weevil</name>
    <dbReference type="NCBI Taxonomy" id="467358"/>
    <lineage>
        <taxon>Eukaryota</taxon>
        <taxon>Metazoa</taxon>
        <taxon>Ecdysozoa</taxon>
        <taxon>Arthropoda</taxon>
        <taxon>Hexapoda</taxon>
        <taxon>Insecta</taxon>
        <taxon>Pterygota</taxon>
        <taxon>Neoptera</taxon>
        <taxon>Endopterygota</taxon>
        <taxon>Coleoptera</taxon>
        <taxon>Polyphaga</taxon>
        <taxon>Cucujiformia</taxon>
        <taxon>Curculionidae</taxon>
        <taxon>Ceutorhynchinae</taxon>
        <taxon>Ceutorhynchus</taxon>
    </lineage>
</organism>
<name>A0A9N9QI27_9CUCU</name>
<dbReference type="EMBL" id="OU892277">
    <property type="protein sequence ID" value="CAG9759381.1"/>
    <property type="molecule type" value="Genomic_DNA"/>
</dbReference>
<evidence type="ECO:0000313" key="2">
    <source>
        <dbReference type="Proteomes" id="UP001152799"/>
    </source>
</evidence>
<keyword evidence="2" id="KW-1185">Reference proteome</keyword>
<evidence type="ECO:0000313" key="1">
    <source>
        <dbReference type="EMBL" id="CAG9759381.1"/>
    </source>
</evidence>
<proteinExistence type="predicted"/>
<dbReference type="AlphaFoldDB" id="A0A9N9QI27"/>
<reference evidence="1" key="1">
    <citation type="submission" date="2022-01" db="EMBL/GenBank/DDBJ databases">
        <authorList>
            <person name="King R."/>
        </authorList>
    </citation>
    <scope>NUCLEOTIDE SEQUENCE</scope>
</reference>
<accession>A0A9N9QI27</accession>